<name>A0A2J6RVH4_HYAVF</name>
<dbReference type="Proteomes" id="UP000235786">
    <property type="component" value="Unassembled WGS sequence"/>
</dbReference>
<proteinExistence type="predicted"/>
<feature type="region of interest" description="Disordered" evidence="1">
    <location>
        <begin position="1"/>
        <end position="29"/>
    </location>
</feature>
<reference evidence="2 3" key="1">
    <citation type="submission" date="2016-04" db="EMBL/GenBank/DDBJ databases">
        <title>A degradative enzymes factory behind the ericoid mycorrhizal symbiosis.</title>
        <authorList>
            <consortium name="DOE Joint Genome Institute"/>
            <person name="Martino E."/>
            <person name="Morin E."/>
            <person name="Grelet G."/>
            <person name="Kuo A."/>
            <person name="Kohler A."/>
            <person name="Daghino S."/>
            <person name="Barry K."/>
            <person name="Choi C."/>
            <person name="Cichocki N."/>
            <person name="Clum A."/>
            <person name="Copeland A."/>
            <person name="Hainaut M."/>
            <person name="Haridas S."/>
            <person name="Labutti K."/>
            <person name="Lindquist E."/>
            <person name="Lipzen A."/>
            <person name="Khouja H.-R."/>
            <person name="Murat C."/>
            <person name="Ohm R."/>
            <person name="Olson A."/>
            <person name="Spatafora J."/>
            <person name="Veneault-Fourrey C."/>
            <person name="Henrissat B."/>
            <person name="Grigoriev I."/>
            <person name="Martin F."/>
            <person name="Perotto S."/>
        </authorList>
    </citation>
    <scope>NUCLEOTIDE SEQUENCE [LARGE SCALE GENOMIC DNA]</scope>
    <source>
        <strain evidence="2 3">F</strain>
    </source>
</reference>
<dbReference type="AlphaFoldDB" id="A0A2J6RVH4"/>
<keyword evidence="3" id="KW-1185">Reference proteome</keyword>
<protein>
    <recommendedName>
        <fullName evidence="4">Oxidoreductase-like protein</fullName>
    </recommendedName>
</protein>
<feature type="region of interest" description="Disordered" evidence="1">
    <location>
        <begin position="92"/>
        <end position="221"/>
    </location>
</feature>
<feature type="compositionally biased region" description="Polar residues" evidence="1">
    <location>
        <begin position="110"/>
        <end position="125"/>
    </location>
</feature>
<dbReference type="OrthoDB" id="5426191at2759"/>
<feature type="region of interest" description="Disordered" evidence="1">
    <location>
        <begin position="348"/>
        <end position="387"/>
    </location>
</feature>
<evidence type="ECO:0000313" key="3">
    <source>
        <dbReference type="Proteomes" id="UP000235786"/>
    </source>
</evidence>
<feature type="compositionally biased region" description="Polar residues" evidence="1">
    <location>
        <begin position="450"/>
        <end position="480"/>
    </location>
</feature>
<evidence type="ECO:0008006" key="4">
    <source>
        <dbReference type="Google" id="ProtNLM"/>
    </source>
</evidence>
<feature type="compositionally biased region" description="Polar residues" evidence="1">
    <location>
        <begin position="243"/>
        <end position="258"/>
    </location>
</feature>
<feature type="region of interest" description="Disordered" evidence="1">
    <location>
        <begin position="424"/>
        <end position="543"/>
    </location>
</feature>
<evidence type="ECO:0000313" key="2">
    <source>
        <dbReference type="EMBL" id="PMD42525.1"/>
    </source>
</evidence>
<sequence length="618" mass="67107">MAPHVEANSLSDITELASNPPRYPRNPTEPRKASLTLYIARVPGCKDIILTTLKPQLKNVTATDVASSLYYFHLNTEDDARFLEEDQSVAVGETATSKEKPLPRKPILESSRSSGDRTQLTTSVSPGHGETAAVPRKPLTSPHISPLSQHPSSQGKQNLTRRPLGPRPLVSETVTKREILPSVENRPWTSTSQSQDSASALRASSDSATSQTSGDIAANRNEQNKDYAFTITVIRRDPASGAQWNVGSVSSSPASNELNHGEHPRRKTKKAHLDISVHILTPGYGVFRTQAATKFAANSNSNVAINSADEFDIDNPQSPFGPAWSFDRQVRMEGSSFWSRPSIQHRRTLSDLSGNHSTTHRRGSSGSSVGGQVDSSSKNHNPDIDVADSQSKGYMFISPWGGRCKFSTGSGGRSLTLKHTLPIPVSASNTSDKSSSQQSSAPVSEIRFNLPSTALFSSSGTNSASKRSSFDSKTTATSKFRNLRKRLSPHKPQPRLPPRPHPTSYAALYPSDDEAPPLPPRSYHVTDSSGDEARPPLPARLRSSPYEINVPDQEFGESIDDDPHLDLSIGQEKAGGGNRGKRAKLGKLVIHDEGFKMLDLVVAVNIGVWWSVWESAVH</sequence>
<gene>
    <name evidence="2" type="ORF">L207DRAFT_423937</name>
</gene>
<feature type="compositionally biased region" description="Low complexity" evidence="1">
    <location>
        <begin position="364"/>
        <end position="376"/>
    </location>
</feature>
<feature type="region of interest" description="Disordered" evidence="1">
    <location>
        <begin position="243"/>
        <end position="270"/>
    </location>
</feature>
<feature type="compositionally biased region" description="Polar residues" evidence="1">
    <location>
        <begin position="142"/>
        <end position="160"/>
    </location>
</feature>
<evidence type="ECO:0000256" key="1">
    <source>
        <dbReference type="SAM" id="MobiDB-lite"/>
    </source>
</evidence>
<feature type="compositionally biased region" description="Low complexity" evidence="1">
    <location>
        <begin position="425"/>
        <end position="444"/>
    </location>
</feature>
<dbReference type="EMBL" id="KZ613943">
    <property type="protein sequence ID" value="PMD42525.1"/>
    <property type="molecule type" value="Genomic_DNA"/>
</dbReference>
<feature type="compositionally biased region" description="Low complexity" evidence="1">
    <location>
        <begin position="189"/>
        <end position="210"/>
    </location>
</feature>
<feature type="compositionally biased region" description="Basic residues" evidence="1">
    <location>
        <begin position="481"/>
        <end position="493"/>
    </location>
</feature>
<organism evidence="2 3">
    <name type="scientific">Hyaloscypha variabilis (strain UAMH 11265 / GT02V1 / F)</name>
    <name type="common">Meliniomyces variabilis</name>
    <dbReference type="NCBI Taxonomy" id="1149755"/>
    <lineage>
        <taxon>Eukaryota</taxon>
        <taxon>Fungi</taxon>
        <taxon>Dikarya</taxon>
        <taxon>Ascomycota</taxon>
        <taxon>Pezizomycotina</taxon>
        <taxon>Leotiomycetes</taxon>
        <taxon>Helotiales</taxon>
        <taxon>Hyaloscyphaceae</taxon>
        <taxon>Hyaloscypha</taxon>
        <taxon>Hyaloscypha variabilis</taxon>
    </lineage>
</organism>
<accession>A0A2J6RVH4</accession>
<dbReference type="STRING" id="1149755.A0A2J6RVH4"/>